<organism evidence="5 6">
    <name type="scientific">Roseicella frigidaeris</name>
    <dbReference type="NCBI Taxonomy" id="2230885"/>
    <lineage>
        <taxon>Bacteria</taxon>
        <taxon>Pseudomonadati</taxon>
        <taxon>Pseudomonadota</taxon>
        <taxon>Alphaproteobacteria</taxon>
        <taxon>Acetobacterales</taxon>
        <taxon>Roseomonadaceae</taxon>
        <taxon>Roseicella</taxon>
    </lineage>
</organism>
<dbReference type="EMBL" id="QLIX01000024">
    <property type="protein sequence ID" value="RAI56230.1"/>
    <property type="molecule type" value="Genomic_DNA"/>
</dbReference>
<dbReference type="Pfam" id="PF13534">
    <property type="entry name" value="Fer4_17"/>
    <property type="match status" value="1"/>
</dbReference>
<comment type="caution">
    <text evidence="5">The sequence shown here is derived from an EMBL/GenBank/DDBJ whole genome shotgun (WGS) entry which is preliminary data.</text>
</comment>
<feature type="domain" description="4Fe-4S ferredoxin-type" evidence="4">
    <location>
        <begin position="13"/>
        <end position="43"/>
    </location>
</feature>
<name>A0A327M010_9PROT</name>
<sequence>MSRPMSLASSIQAESARLAAACTGCGACVEACPMPDFLGLAPAAPPAVAAGMRAALQGAPVSPEGLAWVGACTRSGQCNAACPEALDVALMLRLAGMRLKGALGEPPRLPVPGDAGWAARVKAFARMTLTEEEQARWL</sequence>
<evidence type="ECO:0000256" key="2">
    <source>
        <dbReference type="ARBA" id="ARBA00023004"/>
    </source>
</evidence>
<dbReference type="RefSeq" id="WP_111471975.1">
    <property type="nucleotide sequence ID" value="NZ_QLIX01000024.1"/>
</dbReference>
<dbReference type="PROSITE" id="PS00198">
    <property type="entry name" value="4FE4S_FER_1"/>
    <property type="match status" value="1"/>
</dbReference>
<evidence type="ECO:0000313" key="5">
    <source>
        <dbReference type="EMBL" id="RAI56230.1"/>
    </source>
</evidence>
<keyword evidence="6" id="KW-1185">Reference proteome</keyword>
<dbReference type="GO" id="GO:0046872">
    <property type="term" value="F:metal ion binding"/>
    <property type="evidence" value="ECO:0007669"/>
    <property type="project" value="UniProtKB-KW"/>
</dbReference>
<dbReference type="OrthoDB" id="9794954at2"/>
<evidence type="ECO:0000256" key="3">
    <source>
        <dbReference type="ARBA" id="ARBA00023014"/>
    </source>
</evidence>
<keyword evidence="2" id="KW-0408">Iron</keyword>
<protein>
    <recommendedName>
        <fullName evidence="4">4Fe-4S ferredoxin-type domain-containing protein</fullName>
    </recommendedName>
</protein>
<evidence type="ECO:0000259" key="4">
    <source>
        <dbReference type="PROSITE" id="PS51379"/>
    </source>
</evidence>
<dbReference type="SUPFAM" id="SSF46548">
    <property type="entry name" value="alpha-helical ferredoxin"/>
    <property type="match status" value="1"/>
</dbReference>
<gene>
    <name evidence="5" type="ORF">DOO78_21675</name>
</gene>
<dbReference type="InterPro" id="IPR017900">
    <property type="entry name" value="4Fe4S_Fe_S_CS"/>
</dbReference>
<proteinExistence type="predicted"/>
<accession>A0A327M010</accession>
<dbReference type="InterPro" id="IPR017896">
    <property type="entry name" value="4Fe4S_Fe-S-bd"/>
</dbReference>
<keyword evidence="3" id="KW-0411">Iron-sulfur</keyword>
<dbReference type="GO" id="GO:0051536">
    <property type="term" value="F:iron-sulfur cluster binding"/>
    <property type="evidence" value="ECO:0007669"/>
    <property type="project" value="UniProtKB-KW"/>
</dbReference>
<evidence type="ECO:0000313" key="6">
    <source>
        <dbReference type="Proteomes" id="UP000249065"/>
    </source>
</evidence>
<reference evidence="6" key="1">
    <citation type="submission" date="2018-06" db="EMBL/GenBank/DDBJ databases">
        <authorList>
            <person name="Khan S.A."/>
        </authorList>
    </citation>
    <scope>NUCLEOTIDE SEQUENCE [LARGE SCALE GENOMIC DNA]</scope>
    <source>
        <strain evidence="6">DB-1506</strain>
    </source>
</reference>
<dbReference type="Proteomes" id="UP000249065">
    <property type="component" value="Unassembled WGS sequence"/>
</dbReference>
<keyword evidence="1" id="KW-0479">Metal-binding</keyword>
<dbReference type="PROSITE" id="PS51379">
    <property type="entry name" value="4FE4S_FER_2"/>
    <property type="match status" value="1"/>
</dbReference>
<evidence type="ECO:0000256" key="1">
    <source>
        <dbReference type="ARBA" id="ARBA00022723"/>
    </source>
</evidence>
<dbReference type="Gene3D" id="3.30.70.20">
    <property type="match status" value="1"/>
</dbReference>
<dbReference type="AlphaFoldDB" id="A0A327M010"/>